<dbReference type="Proteomes" id="UP000218432">
    <property type="component" value="Chromosome 1"/>
</dbReference>
<dbReference type="GO" id="GO:0006355">
    <property type="term" value="P:regulation of DNA-templated transcription"/>
    <property type="evidence" value="ECO:0007669"/>
    <property type="project" value="InterPro"/>
</dbReference>
<organism evidence="6 7">
    <name type="scientific">Burkholderia stabilis</name>
    <dbReference type="NCBI Taxonomy" id="95485"/>
    <lineage>
        <taxon>Bacteria</taxon>
        <taxon>Pseudomonadati</taxon>
        <taxon>Pseudomonadota</taxon>
        <taxon>Betaproteobacteria</taxon>
        <taxon>Burkholderiales</taxon>
        <taxon>Burkholderiaceae</taxon>
        <taxon>Burkholderia</taxon>
        <taxon>Burkholderia cepacia complex</taxon>
    </lineage>
</organism>
<evidence type="ECO:0000256" key="4">
    <source>
        <dbReference type="ARBA" id="ARBA00023163"/>
    </source>
</evidence>
<dbReference type="InterPro" id="IPR002078">
    <property type="entry name" value="Sigma_54_int"/>
</dbReference>
<dbReference type="PRINTS" id="PR01590">
    <property type="entry name" value="HTHFIS"/>
</dbReference>
<protein>
    <submittedName>
        <fullName evidence="6">Fis family transcriptional regulator</fullName>
    </submittedName>
</protein>
<dbReference type="Gene3D" id="1.10.10.60">
    <property type="entry name" value="Homeodomain-like"/>
    <property type="match status" value="1"/>
</dbReference>
<dbReference type="InterPro" id="IPR003593">
    <property type="entry name" value="AAA+_ATPase"/>
</dbReference>
<dbReference type="AlphaFoldDB" id="A0A1Y1BCI8"/>
<dbReference type="InterPro" id="IPR058031">
    <property type="entry name" value="AAA_lid_NorR"/>
</dbReference>
<keyword evidence="3" id="KW-0805">Transcription regulation</keyword>
<dbReference type="RefSeq" id="WP_096470990.1">
    <property type="nucleotide sequence ID" value="NZ_AP018111.1"/>
</dbReference>
<dbReference type="FunFam" id="3.40.50.300:FF:000006">
    <property type="entry name" value="DNA-binding transcriptional regulator NtrC"/>
    <property type="match status" value="1"/>
</dbReference>
<dbReference type="Pfam" id="PF00158">
    <property type="entry name" value="Sigma54_activat"/>
    <property type="match status" value="1"/>
</dbReference>
<dbReference type="GO" id="GO:0005524">
    <property type="term" value="F:ATP binding"/>
    <property type="evidence" value="ECO:0007669"/>
    <property type="project" value="UniProtKB-KW"/>
</dbReference>
<evidence type="ECO:0000256" key="2">
    <source>
        <dbReference type="ARBA" id="ARBA00022840"/>
    </source>
</evidence>
<dbReference type="PROSITE" id="PS00688">
    <property type="entry name" value="SIGMA54_INTERACT_3"/>
    <property type="match status" value="1"/>
</dbReference>
<evidence type="ECO:0000256" key="1">
    <source>
        <dbReference type="ARBA" id="ARBA00022741"/>
    </source>
</evidence>
<dbReference type="PANTHER" id="PTHR32071:SF57">
    <property type="entry name" value="C4-DICARBOXYLATE TRANSPORT TRANSCRIPTIONAL REGULATORY PROTEIN DCTD"/>
    <property type="match status" value="1"/>
</dbReference>
<dbReference type="InterPro" id="IPR009057">
    <property type="entry name" value="Homeodomain-like_sf"/>
</dbReference>
<dbReference type="InterPro" id="IPR025662">
    <property type="entry name" value="Sigma_54_int_dom_ATP-bd_1"/>
</dbReference>
<dbReference type="CDD" id="cd00009">
    <property type="entry name" value="AAA"/>
    <property type="match status" value="1"/>
</dbReference>
<evidence type="ECO:0000313" key="6">
    <source>
        <dbReference type="EMBL" id="BAX57701.1"/>
    </source>
</evidence>
<proteinExistence type="predicted"/>
<evidence type="ECO:0000259" key="5">
    <source>
        <dbReference type="PROSITE" id="PS50045"/>
    </source>
</evidence>
<dbReference type="InterPro" id="IPR027417">
    <property type="entry name" value="P-loop_NTPase"/>
</dbReference>
<gene>
    <name evidence="6" type="ORF">BSFP_004940</name>
</gene>
<dbReference type="GO" id="GO:0043565">
    <property type="term" value="F:sequence-specific DNA binding"/>
    <property type="evidence" value="ECO:0007669"/>
    <property type="project" value="InterPro"/>
</dbReference>
<dbReference type="EMBL" id="AP018111">
    <property type="protein sequence ID" value="BAX57701.1"/>
    <property type="molecule type" value="Genomic_DNA"/>
</dbReference>
<dbReference type="SUPFAM" id="SSF46689">
    <property type="entry name" value="Homeodomain-like"/>
    <property type="match status" value="1"/>
</dbReference>
<dbReference type="InterPro" id="IPR002197">
    <property type="entry name" value="HTH_Fis"/>
</dbReference>
<keyword evidence="2" id="KW-0067">ATP-binding</keyword>
<dbReference type="Pfam" id="PF25601">
    <property type="entry name" value="AAA_lid_14"/>
    <property type="match status" value="1"/>
</dbReference>
<accession>A0A1Y1BCI8</accession>
<dbReference type="Gene3D" id="3.40.50.300">
    <property type="entry name" value="P-loop containing nucleotide triphosphate hydrolases"/>
    <property type="match status" value="1"/>
</dbReference>
<dbReference type="PROSITE" id="PS00675">
    <property type="entry name" value="SIGMA54_INTERACT_1"/>
    <property type="match status" value="1"/>
</dbReference>
<reference evidence="6 7" key="1">
    <citation type="journal article" date="2017" name="Genome Announc.">
        <title>Complete Genome Sequence of Burkholderia stabilis FERMP-21014.</title>
        <authorList>
            <person name="Konishi K."/>
            <person name="Kumagai T."/>
            <person name="Sakasegawa S."/>
            <person name="Tamura T."/>
        </authorList>
    </citation>
    <scope>NUCLEOTIDE SEQUENCE [LARGE SCALE GENOMIC DNA]</scope>
    <source>
        <strain evidence="6 7">FERMP-21014</strain>
    </source>
</reference>
<keyword evidence="4" id="KW-0804">Transcription</keyword>
<dbReference type="Gene3D" id="1.10.8.60">
    <property type="match status" value="1"/>
</dbReference>
<dbReference type="InterPro" id="IPR025944">
    <property type="entry name" value="Sigma_54_int_dom_CS"/>
</dbReference>
<name>A0A1Y1BCI8_9BURK</name>
<dbReference type="PROSITE" id="PS50045">
    <property type="entry name" value="SIGMA54_INTERACT_4"/>
    <property type="match status" value="1"/>
</dbReference>
<evidence type="ECO:0000256" key="3">
    <source>
        <dbReference type="ARBA" id="ARBA00023015"/>
    </source>
</evidence>
<evidence type="ECO:0000313" key="7">
    <source>
        <dbReference type="Proteomes" id="UP000218432"/>
    </source>
</evidence>
<dbReference type="SUPFAM" id="SSF52540">
    <property type="entry name" value="P-loop containing nucleoside triphosphate hydrolases"/>
    <property type="match status" value="1"/>
</dbReference>
<keyword evidence="1" id="KW-0547">Nucleotide-binding</keyword>
<sequence>MLASSGGASHAPVLVGASAAMERLRIDIGKVARIDANVLIIGETGTGKECVAESIHCASSRARFPLVRVNCAALPDTLIESELFGYDRGAFTGAQQPYPGKVRLADHGTVFLDEIGELSPCAQAKLLRLLESHEVFPLGGRSVVKVDVRFIAATNSELELLVEARAFRRDLYYRLNVAMLCLPPLKERRDDLVELFAHHVREFNRRYDAQVGAPSADLVACMRAYHWPGNVRELRNLVESIFIDPPVGTVGVEHLREPFRRLFAAYARSGDGERERLIAILQETNWNKSKAAEKLSWSRMTLYRKLSKYALDDRLPHKA</sequence>
<dbReference type="SMART" id="SM00382">
    <property type="entry name" value="AAA"/>
    <property type="match status" value="1"/>
</dbReference>
<feature type="domain" description="Sigma-54 factor interaction" evidence="5">
    <location>
        <begin position="14"/>
        <end position="243"/>
    </location>
</feature>
<dbReference type="Pfam" id="PF02954">
    <property type="entry name" value="HTH_8"/>
    <property type="match status" value="1"/>
</dbReference>
<dbReference type="PANTHER" id="PTHR32071">
    <property type="entry name" value="TRANSCRIPTIONAL REGULATORY PROTEIN"/>
    <property type="match status" value="1"/>
</dbReference>